<dbReference type="GO" id="GO:0005524">
    <property type="term" value="F:ATP binding"/>
    <property type="evidence" value="ECO:0007669"/>
    <property type="project" value="UniProtKB-KW"/>
</dbReference>
<dbReference type="Gene3D" id="3.40.50.10330">
    <property type="entry name" value="Probable inorganic polyphosphate/atp-NAD kinase, domain 1"/>
    <property type="match status" value="1"/>
</dbReference>
<comment type="cofactor">
    <cofactor evidence="1">
        <name>Mg(2+)</name>
        <dbReference type="ChEBI" id="CHEBI:18420"/>
    </cofactor>
</comment>
<dbReference type="Pfam" id="PF00781">
    <property type="entry name" value="DAGK_cat"/>
    <property type="match status" value="1"/>
</dbReference>
<sequence length="298" mass="33130">MYIMIINTRSGRRKNIRIYERLKASCNFEDIPFYMDDSLAILWAQIKETCTHYHGQIKGIIVIGGDGTIHSVINEFIDLTIPFGLIPTGSGNDLARGLNISSKPVEAMKTILNNDAKSIDLIKTGDQFTATIVSVGIDASTAIRTGESGIKQWLNRMFLGKFIYIITFFQEVRSFKPFNLKIVDHMGTIREYKNVWLTAFGNTSYYGGGIPICPSAKPDDGQMNVVVVHGITLKKLIIAVPSVFIKAHTSISFVDTFNSDQLTAEPDRNVEWQGDGEALKHGSAQTVQIIGKKILFYS</sequence>
<dbReference type="GO" id="GO:0016301">
    <property type="term" value="F:kinase activity"/>
    <property type="evidence" value="ECO:0007669"/>
    <property type="project" value="UniProtKB-KW"/>
</dbReference>
<feature type="domain" description="DAGKc" evidence="11">
    <location>
        <begin position="52"/>
        <end position="128"/>
    </location>
</feature>
<evidence type="ECO:0000256" key="8">
    <source>
        <dbReference type="ARBA" id="ARBA00023098"/>
    </source>
</evidence>
<dbReference type="Proteomes" id="UP000094463">
    <property type="component" value="Chromosome"/>
</dbReference>
<evidence type="ECO:0000256" key="7">
    <source>
        <dbReference type="ARBA" id="ARBA00022840"/>
    </source>
</evidence>
<protein>
    <submittedName>
        <fullName evidence="12">Transcription regulator (Contains diacylglycerol kinase catalytic domain)</fullName>
    </submittedName>
</protein>
<dbReference type="InterPro" id="IPR001206">
    <property type="entry name" value="Diacylglycerol_kinase_cat_dom"/>
</dbReference>
<dbReference type="Gene3D" id="2.60.200.40">
    <property type="match status" value="1"/>
</dbReference>
<dbReference type="RefSeq" id="WP_069364902.1">
    <property type="nucleotide sequence ID" value="NZ_CP012502.1"/>
</dbReference>
<proteinExistence type="inferred from homology"/>
<evidence type="ECO:0000256" key="2">
    <source>
        <dbReference type="ARBA" id="ARBA00005983"/>
    </source>
</evidence>
<dbReference type="OrthoDB" id="9786026at2"/>
<dbReference type="EMBL" id="CP012502">
    <property type="protein sequence ID" value="AOM82863.1"/>
    <property type="molecule type" value="Genomic_DNA"/>
</dbReference>
<evidence type="ECO:0000256" key="6">
    <source>
        <dbReference type="ARBA" id="ARBA00022777"/>
    </source>
</evidence>
<accession>A0A1D7QV22</accession>
<organism evidence="12 13">
    <name type="scientific">Salisediminibacterium beveridgei</name>
    <dbReference type="NCBI Taxonomy" id="632773"/>
    <lineage>
        <taxon>Bacteria</taxon>
        <taxon>Bacillati</taxon>
        <taxon>Bacillota</taxon>
        <taxon>Bacilli</taxon>
        <taxon>Bacillales</taxon>
        <taxon>Bacillaceae</taxon>
        <taxon>Salisediminibacterium</taxon>
    </lineage>
</organism>
<dbReference type="PROSITE" id="PS50146">
    <property type="entry name" value="DAGK"/>
    <property type="match status" value="1"/>
</dbReference>
<evidence type="ECO:0000256" key="1">
    <source>
        <dbReference type="ARBA" id="ARBA00001946"/>
    </source>
</evidence>
<keyword evidence="3" id="KW-0444">Lipid biosynthesis</keyword>
<keyword evidence="6 12" id="KW-0418">Kinase</keyword>
<evidence type="ECO:0000256" key="9">
    <source>
        <dbReference type="ARBA" id="ARBA00023209"/>
    </source>
</evidence>
<dbReference type="PANTHER" id="PTHR12358">
    <property type="entry name" value="SPHINGOSINE KINASE"/>
    <property type="match status" value="1"/>
</dbReference>
<dbReference type="KEGG" id="bbev:BBEV_1500"/>
<reference evidence="12 13" key="1">
    <citation type="submission" date="2015-08" db="EMBL/GenBank/DDBJ databases">
        <title>The complete genome sequence of Bacillus beveridgei MLTeJB.</title>
        <authorList>
            <person name="Hanson T.E."/>
            <person name="Mesa C."/>
            <person name="Basesman S.M."/>
            <person name="Oremland R.S."/>
        </authorList>
    </citation>
    <scope>NUCLEOTIDE SEQUENCE [LARGE SCALE GENOMIC DNA]</scope>
    <source>
        <strain evidence="12 13">MLTeJB</strain>
    </source>
</reference>
<dbReference type="AlphaFoldDB" id="A0A1D7QV22"/>
<comment type="similarity">
    <text evidence="2">Belongs to the diacylglycerol/lipid kinase family.</text>
</comment>
<evidence type="ECO:0000256" key="5">
    <source>
        <dbReference type="ARBA" id="ARBA00022741"/>
    </source>
</evidence>
<evidence type="ECO:0000313" key="13">
    <source>
        <dbReference type="Proteomes" id="UP000094463"/>
    </source>
</evidence>
<gene>
    <name evidence="12" type="primary">dagK-1</name>
    <name evidence="12" type="ORF">BBEV_1500</name>
</gene>
<keyword evidence="9" id="KW-0594">Phospholipid biosynthesis</keyword>
<evidence type="ECO:0000259" key="11">
    <source>
        <dbReference type="PROSITE" id="PS50146"/>
    </source>
</evidence>
<evidence type="ECO:0000256" key="10">
    <source>
        <dbReference type="ARBA" id="ARBA00023264"/>
    </source>
</evidence>
<dbReference type="SMART" id="SM00046">
    <property type="entry name" value="DAGKc"/>
    <property type="match status" value="1"/>
</dbReference>
<keyword evidence="5" id="KW-0547">Nucleotide-binding</keyword>
<dbReference type="SUPFAM" id="SSF111331">
    <property type="entry name" value="NAD kinase/diacylglycerol kinase-like"/>
    <property type="match status" value="1"/>
</dbReference>
<evidence type="ECO:0000256" key="4">
    <source>
        <dbReference type="ARBA" id="ARBA00022679"/>
    </source>
</evidence>
<keyword evidence="4" id="KW-0808">Transferase</keyword>
<dbReference type="GO" id="GO:0008654">
    <property type="term" value="P:phospholipid biosynthetic process"/>
    <property type="evidence" value="ECO:0007669"/>
    <property type="project" value="UniProtKB-KW"/>
</dbReference>
<dbReference type="PANTHER" id="PTHR12358:SF54">
    <property type="entry name" value="SPHINGOSINE KINASE RELATED PROTEIN"/>
    <property type="match status" value="1"/>
</dbReference>
<dbReference type="STRING" id="632773.BBEV_1500"/>
<name>A0A1D7QV22_9BACI</name>
<evidence type="ECO:0000313" key="12">
    <source>
        <dbReference type="EMBL" id="AOM82863.1"/>
    </source>
</evidence>
<keyword evidence="13" id="KW-1185">Reference proteome</keyword>
<keyword evidence="8" id="KW-0443">Lipid metabolism</keyword>
<dbReference type="PATRIC" id="fig|632773.3.peg.1577"/>
<dbReference type="InterPro" id="IPR017438">
    <property type="entry name" value="ATP-NAD_kinase_N"/>
</dbReference>
<keyword evidence="10" id="KW-1208">Phospholipid metabolism</keyword>
<dbReference type="Pfam" id="PF19279">
    <property type="entry name" value="YegS_C"/>
    <property type="match status" value="1"/>
</dbReference>
<keyword evidence="7" id="KW-0067">ATP-binding</keyword>
<evidence type="ECO:0000256" key="3">
    <source>
        <dbReference type="ARBA" id="ARBA00022516"/>
    </source>
</evidence>
<dbReference type="InterPro" id="IPR050187">
    <property type="entry name" value="Lipid_Phosphate_FormReg"/>
</dbReference>
<dbReference type="InterPro" id="IPR045540">
    <property type="entry name" value="YegS/DAGK_C"/>
</dbReference>
<dbReference type="InterPro" id="IPR016064">
    <property type="entry name" value="NAD/diacylglycerol_kinase_sf"/>
</dbReference>